<protein>
    <submittedName>
        <fullName evidence="13">Calmodulin-binding transcription activator 1-like</fullName>
    </submittedName>
</protein>
<evidence type="ECO:0000256" key="8">
    <source>
        <dbReference type="ARBA" id="ARBA00023242"/>
    </source>
</evidence>
<dbReference type="Proteomes" id="UP000515146">
    <property type="component" value="Unplaced"/>
</dbReference>
<evidence type="ECO:0000313" key="13">
    <source>
        <dbReference type="RefSeq" id="XP_027205594.1"/>
    </source>
</evidence>
<dbReference type="GO" id="GO:0003712">
    <property type="term" value="F:transcription coregulator activity"/>
    <property type="evidence" value="ECO:0007669"/>
    <property type="project" value="TreeGrafter"/>
</dbReference>
<evidence type="ECO:0000256" key="4">
    <source>
        <dbReference type="ARBA" id="ARBA00023015"/>
    </source>
</evidence>
<evidence type="ECO:0000256" key="7">
    <source>
        <dbReference type="ARBA" id="ARBA00023163"/>
    </source>
</evidence>
<keyword evidence="7" id="KW-0804">Transcription</keyword>
<evidence type="ECO:0000256" key="5">
    <source>
        <dbReference type="ARBA" id="ARBA00023043"/>
    </source>
</evidence>
<keyword evidence="4" id="KW-0805">Transcription regulation</keyword>
<dbReference type="GO" id="GO:0005634">
    <property type="term" value="C:nucleus"/>
    <property type="evidence" value="ECO:0007669"/>
    <property type="project" value="UniProtKB-SubCell"/>
</dbReference>
<keyword evidence="8" id="KW-0539">Nucleus</keyword>
<sequence>MLKNPNLNSGILNQITDYSPEWCYTEGGIKVLVAGPWYNDPNSNNHYSILFDSIPVQTELIQNGLLRCFSPKHQSGLITLQVSCNNIIISNSVIFEYRDSNNNNNNNQSNNNNNKLLNQMDLLNQNSLKFNSTTTTTTSSSSSGQNSTSSIIKIKQPSLMEQIKSE</sequence>
<dbReference type="GO" id="GO:0006357">
    <property type="term" value="P:regulation of transcription by RNA polymerase II"/>
    <property type="evidence" value="ECO:0007669"/>
    <property type="project" value="TreeGrafter"/>
</dbReference>
<dbReference type="RefSeq" id="XP_027205594.1">
    <property type="nucleotide sequence ID" value="XM_027349793.1"/>
</dbReference>
<dbReference type="Gene3D" id="2.60.40.10">
    <property type="entry name" value="Immunoglobulins"/>
    <property type="match status" value="1"/>
</dbReference>
<name>A0A6P6YL03_DERPT</name>
<evidence type="ECO:0000256" key="3">
    <source>
        <dbReference type="ARBA" id="ARBA00022737"/>
    </source>
</evidence>
<dbReference type="AlphaFoldDB" id="A0A6P6YL03"/>
<evidence type="ECO:0000256" key="9">
    <source>
        <dbReference type="ARBA" id="ARBA00029480"/>
    </source>
</evidence>
<keyword evidence="12" id="KW-1185">Reference proteome</keyword>
<dbReference type="CDD" id="cd00102">
    <property type="entry name" value="IPT"/>
    <property type="match status" value="1"/>
</dbReference>
<comment type="similarity">
    <text evidence="2">Belongs to the CAMTA family.</text>
</comment>
<gene>
    <name evidence="13" type="primary">LOC113799194</name>
</gene>
<evidence type="ECO:0000313" key="12">
    <source>
        <dbReference type="Proteomes" id="UP000515146"/>
    </source>
</evidence>
<dbReference type="InterPro" id="IPR013783">
    <property type="entry name" value="Ig-like_fold"/>
</dbReference>
<dbReference type="GO" id="GO:0003690">
    <property type="term" value="F:double-stranded DNA binding"/>
    <property type="evidence" value="ECO:0007669"/>
    <property type="project" value="TreeGrafter"/>
</dbReference>
<proteinExistence type="inferred from homology"/>
<feature type="domain" description="IPT/TIG" evidence="11">
    <location>
        <begin position="15"/>
        <end position="97"/>
    </location>
</feature>
<dbReference type="InterPro" id="IPR014756">
    <property type="entry name" value="Ig_E-set"/>
</dbReference>
<evidence type="ECO:0000256" key="2">
    <source>
        <dbReference type="ARBA" id="ARBA00008267"/>
    </source>
</evidence>
<feature type="region of interest" description="Disordered" evidence="10">
    <location>
        <begin position="131"/>
        <end position="166"/>
    </location>
</feature>
<keyword evidence="3" id="KW-0677">Repeat</keyword>
<dbReference type="FunFam" id="2.60.40.10:FF:000089">
    <property type="entry name" value="calmodulin-binding transcription activator 2 isoform X1"/>
    <property type="match status" value="1"/>
</dbReference>
<organism evidence="12 13">
    <name type="scientific">Dermatophagoides pteronyssinus</name>
    <name type="common">European house dust mite</name>
    <dbReference type="NCBI Taxonomy" id="6956"/>
    <lineage>
        <taxon>Eukaryota</taxon>
        <taxon>Metazoa</taxon>
        <taxon>Ecdysozoa</taxon>
        <taxon>Arthropoda</taxon>
        <taxon>Chelicerata</taxon>
        <taxon>Arachnida</taxon>
        <taxon>Acari</taxon>
        <taxon>Acariformes</taxon>
        <taxon>Sarcoptiformes</taxon>
        <taxon>Astigmata</taxon>
        <taxon>Psoroptidia</taxon>
        <taxon>Analgoidea</taxon>
        <taxon>Pyroglyphidae</taxon>
        <taxon>Dermatophagoidinae</taxon>
        <taxon>Dermatophagoides</taxon>
    </lineage>
</organism>
<dbReference type="InterPro" id="IPR002909">
    <property type="entry name" value="IPT_dom"/>
</dbReference>
<accession>A0A6P6YL03</accession>
<keyword evidence="5" id="KW-0040">ANK repeat</keyword>
<evidence type="ECO:0000256" key="10">
    <source>
        <dbReference type="SAM" id="MobiDB-lite"/>
    </source>
</evidence>
<dbReference type="KEGG" id="dpte:113799194"/>
<keyword evidence="6" id="KW-0010">Activator</keyword>
<dbReference type="Pfam" id="PF01833">
    <property type="entry name" value="TIG"/>
    <property type="match status" value="1"/>
</dbReference>
<evidence type="ECO:0000259" key="11">
    <source>
        <dbReference type="Pfam" id="PF01833"/>
    </source>
</evidence>
<dbReference type="PANTHER" id="PTHR23335:SF1">
    <property type="entry name" value="CALMODULIN-BINDING TRANSCRIPTION ACTIVATOR, ISOFORM F"/>
    <property type="match status" value="1"/>
</dbReference>
<evidence type="ECO:0000256" key="6">
    <source>
        <dbReference type="ARBA" id="ARBA00023159"/>
    </source>
</evidence>
<comment type="subcellular location">
    <subcellularLocation>
        <location evidence="1">Nucleus</location>
    </subcellularLocation>
</comment>
<reference evidence="13" key="1">
    <citation type="submission" date="2025-08" db="UniProtKB">
        <authorList>
            <consortium name="RefSeq"/>
        </authorList>
    </citation>
    <scope>IDENTIFICATION</scope>
    <source>
        <strain evidence="13">Airmid</strain>
    </source>
</reference>
<dbReference type="OrthoDB" id="6507351at2759"/>
<dbReference type="PANTHER" id="PTHR23335">
    <property type="entry name" value="CALMODULIN-BINDING TRANSCRIPTION ACTIVATOR CAMTA"/>
    <property type="match status" value="1"/>
</dbReference>
<feature type="compositionally biased region" description="Low complexity" evidence="10">
    <location>
        <begin position="131"/>
        <end position="150"/>
    </location>
</feature>
<comment type="subunit">
    <text evidence="9">May interact with calmodulin.</text>
</comment>
<dbReference type="InParanoid" id="A0A6P6YL03"/>
<dbReference type="SUPFAM" id="SSF81296">
    <property type="entry name" value="E set domains"/>
    <property type="match status" value="1"/>
</dbReference>
<evidence type="ECO:0000256" key="1">
    <source>
        <dbReference type="ARBA" id="ARBA00004123"/>
    </source>
</evidence>